<name>A0ABU0Q151_STRAH</name>
<keyword evidence="2" id="KW-1185">Reference proteome</keyword>
<proteinExistence type="predicted"/>
<dbReference type="EMBL" id="JAUSYA010000001">
    <property type="protein sequence ID" value="MDQ0683655.1"/>
    <property type="molecule type" value="Genomic_DNA"/>
</dbReference>
<evidence type="ECO:0000313" key="2">
    <source>
        <dbReference type="Proteomes" id="UP001243364"/>
    </source>
</evidence>
<dbReference type="InterPro" id="IPR036890">
    <property type="entry name" value="HATPase_C_sf"/>
</dbReference>
<sequence length="170" mass="18728">MTTLQNEAGRSASRRCADEAQTLLPLRWPEKPAFDWSTSLLANEAAGPNARVRTRTWLTIGHWHGNVDIAARVTDKLVDNAVKHGKISAPARIPLRMAVIPETHELMIEVDDASPDFPGFNEVAKQSGEVRGTPTGLWWVAHYRGRLSWDVKSVDGETVGKTVQAILPVT</sequence>
<dbReference type="Gene3D" id="3.30.565.10">
    <property type="entry name" value="Histidine kinase-like ATPase, C-terminal domain"/>
    <property type="match status" value="1"/>
</dbReference>
<dbReference type="SUPFAM" id="SSF55874">
    <property type="entry name" value="ATPase domain of HSP90 chaperone/DNA topoisomerase II/histidine kinase"/>
    <property type="match status" value="1"/>
</dbReference>
<comment type="caution">
    <text evidence="1">The sequence shown here is derived from an EMBL/GenBank/DDBJ whole genome shotgun (WGS) entry which is preliminary data.</text>
</comment>
<accession>A0ABU0Q151</accession>
<reference evidence="1 2" key="1">
    <citation type="submission" date="2023-07" db="EMBL/GenBank/DDBJ databases">
        <title>Comparative genomics of wheat-associated soil bacteria to identify genetic determinants of phenazine resistance.</title>
        <authorList>
            <person name="Mouncey N."/>
        </authorList>
    </citation>
    <scope>NUCLEOTIDE SEQUENCE [LARGE SCALE GENOMIC DNA]</scope>
    <source>
        <strain evidence="1 2">W4I19-2</strain>
    </source>
</reference>
<protein>
    <recommendedName>
        <fullName evidence="3">Regulatory protein</fullName>
    </recommendedName>
</protein>
<gene>
    <name evidence="1" type="ORF">QFZ56_002618</name>
</gene>
<organism evidence="1 2">
    <name type="scientific">Streptomyces achromogenes</name>
    <dbReference type="NCBI Taxonomy" id="67255"/>
    <lineage>
        <taxon>Bacteria</taxon>
        <taxon>Bacillati</taxon>
        <taxon>Actinomycetota</taxon>
        <taxon>Actinomycetes</taxon>
        <taxon>Kitasatosporales</taxon>
        <taxon>Streptomycetaceae</taxon>
        <taxon>Streptomyces</taxon>
    </lineage>
</organism>
<dbReference type="RefSeq" id="WP_159051583.1">
    <property type="nucleotide sequence ID" value="NZ_JAUSYA010000001.1"/>
</dbReference>
<evidence type="ECO:0000313" key="1">
    <source>
        <dbReference type="EMBL" id="MDQ0683655.1"/>
    </source>
</evidence>
<evidence type="ECO:0008006" key="3">
    <source>
        <dbReference type="Google" id="ProtNLM"/>
    </source>
</evidence>
<dbReference type="Proteomes" id="UP001243364">
    <property type="component" value="Unassembled WGS sequence"/>
</dbReference>